<accession>A0ABW5BU71</accession>
<dbReference type="Proteomes" id="UP001597318">
    <property type="component" value="Unassembled WGS sequence"/>
</dbReference>
<proteinExistence type="predicted"/>
<organism evidence="1 2">
    <name type="scientific">Metabacillus endolithicus</name>
    <dbReference type="NCBI Taxonomy" id="1535204"/>
    <lineage>
        <taxon>Bacteria</taxon>
        <taxon>Bacillati</taxon>
        <taxon>Bacillota</taxon>
        <taxon>Bacilli</taxon>
        <taxon>Bacillales</taxon>
        <taxon>Bacillaceae</taxon>
        <taxon>Metabacillus</taxon>
    </lineage>
</organism>
<dbReference type="RefSeq" id="WP_379049675.1">
    <property type="nucleotide sequence ID" value="NZ_JBHUIK010000001.1"/>
</dbReference>
<sequence>MRSLVIYLLVCILVFTGGCSKKKEVDSKELPNTAAFQDEFTRSLLDSPEEVKEGYYLFKSKTGGYSMLWPKNAVSDGPPFYQRTKDSFEKIIFYDRDEKENYRYSFSTTYSTYGESAIDSSLNLLSSGVSYFGEYKKIETDKTRIYFAKSEKSYEGATGYFFFSYISSKESQKGLEYIYSAECIDYSNSNCKIDIKKEEQKALHYMKSVKLNKE</sequence>
<evidence type="ECO:0008006" key="3">
    <source>
        <dbReference type="Google" id="ProtNLM"/>
    </source>
</evidence>
<comment type="caution">
    <text evidence="1">The sequence shown here is derived from an EMBL/GenBank/DDBJ whole genome shotgun (WGS) entry which is preliminary data.</text>
</comment>
<evidence type="ECO:0000313" key="1">
    <source>
        <dbReference type="EMBL" id="MFD2212411.1"/>
    </source>
</evidence>
<evidence type="ECO:0000313" key="2">
    <source>
        <dbReference type="Proteomes" id="UP001597318"/>
    </source>
</evidence>
<name>A0ABW5BU71_9BACI</name>
<keyword evidence="2" id="KW-1185">Reference proteome</keyword>
<gene>
    <name evidence="1" type="ORF">ACFSKK_01650</name>
</gene>
<dbReference type="EMBL" id="JBHUIK010000001">
    <property type="protein sequence ID" value="MFD2212411.1"/>
    <property type="molecule type" value="Genomic_DNA"/>
</dbReference>
<dbReference type="PROSITE" id="PS51257">
    <property type="entry name" value="PROKAR_LIPOPROTEIN"/>
    <property type="match status" value="1"/>
</dbReference>
<protein>
    <recommendedName>
        <fullName evidence="3">Lipoprotein YvcA</fullName>
    </recommendedName>
</protein>
<reference evidence="2" key="1">
    <citation type="journal article" date="2019" name="Int. J. Syst. Evol. Microbiol.">
        <title>The Global Catalogue of Microorganisms (GCM) 10K type strain sequencing project: providing services to taxonomists for standard genome sequencing and annotation.</title>
        <authorList>
            <consortium name="The Broad Institute Genomics Platform"/>
            <consortium name="The Broad Institute Genome Sequencing Center for Infectious Disease"/>
            <person name="Wu L."/>
            <person name="Ma J."/>
        </authorList>
    </citation>
    <scope>NUCLEOTIDE SEQUENCE [LARGE SCALE GENOMIC DNA]</scope>
    <source>
        <strain evidence="2">CGMCC 1.15474</strain>
    </source>
</reference>